<dbReference type="Pfam" id="PF00903">
    <property type="entry name" value="Glyoxalase"/>
    <property type="match status" value="1"/>
</dbReference>
<dbReference type="EMBL" id="JBHRTS010000007">
    <property type="protein sequence ID" value="MFC3195271.1"/>
    <property type="molecule type" value="Genomic_DNA"/>
</dbReference>
<evidence type="ECO:0000259" key="1">
    <source>
        <dbReference type="PROSITE" id="PS51819"/>
    </source>
</evidence>
<keyword evidence="3" id="KW-1185">Reference proteome</keyword>
<comment type="caution">
    <text evidence="2">The sequence shown here is derived from an EMBL/GenBank/DDBJ whole genome shotgun (WGS) entry which is preliminary data.</text>
</comment>
<evidence type="ECO:0000313" key="2">
    <source>
        <dbReference type="EMBL" id="MFC3195271.1"/>
    </source>
</evidence>
<reference evidence="3" key="1">
    <citation type="journal article" date="2019" name="Int. J. Syst. Evol. Microbiol.">
        <title>The Global Catalogue of Microorganisms (GCM) 10K type strain sequencing project: providing services to taxonomists for standard genome sequencing and annotation.</title>
        <authorList>
            <consortium name="The Broad Institute Genomics Platform"/>
            <consortium name="The Broad Institute Genome Sequencing Center for Infectious Disease"/>
            <person name="Wu L."/>
            <person name="Ma J."/>
        </authorList>
    </citation>
    <scope>NUCLEOTIDE SEQUENCE [LARGE SCALE GENOMIC DNA]</scope>
    <source>
        <strain evidence="3">KCTC 42953</strain>
    </source>
</reference>
<dbReference type="Proteomes" id="UP001595533">
    <property type="component" value="Unassembled WGS sequence"/>
</dbReference>
<evidence type="ECO:0000313" key="3">
    <source>
        <dbReference type="Proteomes" id="UP001595533"/>
    </source>
</evidence>
<feature type="domain" description="VOC" evidence="1">
    <location>
        <begin position="6"/>
        <end position="117"/>
    </location>
</feature>
<dbReference type="InterPro" id="IPR004360">
    <property type="entry name" value="Glyas_Fos-R_dOase_dom"/>
</dbReference>
<gene>
    <name evidence="2" type="ORF">ACFODZ_13540</name>
</gene>
<sequence length="117" mass="13093">MSNHLKINYLEIPAHDLEAVKSFFTQVFDWQFTDYGPDYCAFADSAGIDGGFYRSSQTSTVDQGSVLIVFYSEDLSATQDLIVSAGGKIHQQMFSFPGGQRFHFLDPCGNEFAVWSE</sequence>
<proteinExistence type="predicted"/>
<dbReference type="InterPro" id="IPR037523">
    <property type="entry name" value="VOC_core"/>
</dbReference>
<dbReference type="InterPro" id="IPR029068">
    <property type="entry name" value="Glyas_Bleomycin-R_OHBP_Dase"/>
</dbReference>
<dbReference type="InterPro" id="IPR052164">
    <property type="entry name" value="Anthracycline_SecMetBiosynth"/>
</dbReference>
<dbReference type="PANTHER" id="PTHR33993">
    <property type="entry name" value="GLYOXALASE-RELATED"/>
    <property type="match status" value="1"/>
</dbReference>
<accession>A0ABV7JB12</accession>
<dbReference type="SUPFAM" id="SSF54593">
    <property type="entry name" value="Glyoxalase/Bleomycin resistance protein/Dihydroxybiphenyl dioxygenase"/>
    <property type="match status" value="1"/>
</dbReference>
<dbReference type="Gene3D" id="3.10.180.10">
    <property type="entry name" value="2,3-Dihydroxybiphenyl 1,2-Dioxygenase, domain 1"/>
    <property type="match status" value="1"/>
</dbReference>
<name>A0ABV7JB12_9GAMM</name>
<organism evidence="2 3">
    <name type="scientific">Marinicella sediminis</name>
    <dbReference type="NCBI Taxonomy" id="1792834"/>
    <lineage>
        <taxon>Bacteria</taxon>
        <taxon>Pseudomonadati</taxon>
        <taxon>Pseudomonadota</taxon>
        <taxon>Gammaproteobacteria</taxon>
        <taxon>Lysobacterales</taxon>
        <taxon>Marinicellaceae</taxon>
        <taxon>Marinicella</taxon>
    </lineage>
</organism>
<protein>
    <submittedName>
        <fullName evidence="2">VOC family protein</fullName>
    </submittedName>
</protein>
<dbReference type="PANTHER" id="PTHR33993:SF1">
    <property type="entry name" value="GLYOXALASE FAMILY PROTEIN"/>
    <property type="match status" value="1"/>
</dbReference>
<dbReference type="PROSITE" id="PS51819">
    <property type="entry name" value="VOC"/>
    <property type="match status" value="1"/>
</dbReference>
<dbReference type="CDD" id="cd07247">
    <property type="entry name" value="SgaA_N_like"/>
    <property type="match status" value="1"/>
</dbReference>
<dbReference type="RefSeq" id="WP_077411819.1">
    <property type="nucleotide sequence ID" value="NZ_JBHRTS010000007.1"/>
</dbReference>